<dbReference type="Gene3D" id="3.80.10.10">
    <property type="entry name" value="Ribonuclease Inhibitor"/>
    <property type="match status" value="4"/>
</dbReference>
<organism evidence="24 25">
    <name type="scientific">Coffea canephora</name>
    <name type="common">Robusta coffee</name>
    <dbReference type="NCBI Taxonomy" id="49390"/>
    <lineage>
        <taxon>Eukaryota</taxon>
        <taxon>Viridiplantae</taxon>
        <taxon>Streptophyta</taxon>
        <taxon>Embryophyta</taxon>
        <taxon>Tracheophyta</taxon>
        <taxon>Spermatophyta</taxon>
        <taxon>Magnoliopsida</taxon>
        <taxon>eudicotyledons</taxon>
        <taxon>Gunneridae</taxon>
        <taxon>Pentapetalae</taxon>
        <taxon>asterids</taxon>
        <taxon>lamiids</taxon>
        <taxon>Gentianales</taxon>
        <taxon>Rubiaceae</taxon>
        <taxon>Ixoroideae</taxon>
        <taxon>Gardenieae complex</taxon>
        <taxon>Bertiereae - Coffeeae clade</taxon>
        <taxon>Coffeeae</taxon>
        <taxon>Coffea</taxon>
    </lineage>
</organism>
<keyword evidence="25" id="KW-1185">Reference proteome</keyword>
<keyword evidence="12" id="KW-0418">Kinase</keyword>
<keyword evidence="14 21" id="KW-1133">Transmembrane helix</keyword>
<dbReference type="Gene3D" id="1.10.510.10">
    <property type="entry name" value="Transferase(Phosphotransferase) domain 1"/>
    <property type="match status" value="1"/>
</dbReference>
<keyword evidence="11 20" id="KW-0547">Nucleotide-binding</keyword>
<evidence type="ECO:0000256" key="7">
    <source>
        <dbReference type="ARBA" id="ARBA00022679"/>
    </source>
</evidence>
<dbReference type="GO" id="GO:0004674">
    <property type="term" value="F:protein serine/threonine kinase activity"/>
    <property type="evidence" value="ECO:0007669"/>
    <property type="project" value="UniProtKB-KW"/>
</dbReference>
<evidence type="ECO:0000256" key="11">
    <source>
        <dbReference type="ARBA" id="ARBA00022741"/>
    </source>
</evidence>
<evidence type="ECO:0000256" key="6">
    <source>
        <dbReference type="ARBA" id="ARBA00022614"/>
    </source>
</evidence>
<dbReference type="PROSITE" id="PS00107">
    <property type="entry name" value="PROTEIN_KINASE_ATP"/>
    <property type="match status" value="1"/>
</dbReference>
<dbReference type="EMBL" id="HG739095">
    <property type="protein sequence ID" value="CDP03782.1"/>
    <property type="molecule type" value="Genomic_DNA"/>
</dbReference>
<dbReference type="InterPro" id="IPR032675">
    <property type="entry name" value="LRR_dom_sf"/>
</dbReference>
<dbReference type="PROSITE" id="PS50011">
    <property type="entry name" value="PROTEIN_KINASE_DOM"/>
    <property type="match status" value="1"/>
</dbReference>
<dbReference type="Pfam" id="PF00069">
    <property type="entry name" value="Pkinase"/>
    <property type="match status" value="1"/>
</dbReference>
<evidence type="ECO:0000256" key="5">
    <source>
        <dbReference type="ARBA" id="ARBA00022553"/>
    </source>
</evidence>
<evidence type="ECO:0000313" key="24">
    <source>
        <dbReference type="EMBL" id="CDP03782.1"/>
    </source>
</evidence>
<dbReference type="Pfam" id="PF00560">
    <property type="entry name" value="LRR_1"/>
    <property type="match status" value="11"/>
</dbReference>
<dbReference type="Gramene" id="CDP03782">
    <property type="protein sequence ID" value="CDP03782"/>
    <property type="gene ID" value="GSCOC_T00016262001"/>
</dbReference>
<dbReference type="AlphaFoldDB" id="A0A068U669"/>
<evidence type="ECO:0000259" key="23">
    <source>
        <dbReference type="PROSITE" id="PS50011"/>
    </source>
</evidence>
<sequence length="1138" mass="123547">MTTSHRTRFLLLLLLHIIFSSFLPLNISSSATTEAQALVKWKNSLSSSSLDSWSLNNVTSLCSWTGIVCNRAGTTISGINLSGANITGTLDQLDFTSLANVAVFNLNGNNFSGFIPSGIGNLSKLIFLDLSNNLFEDIIPVDIGSLKELQYLSFVNNNLNGTLPYQIGNLQKFTSFPLLTHLSISYNELTLGFPDFIPRCKNLTYLDLSLNHLTGPIPEPVFTDLGKLEYLNLTGNSFQGQLSPFTNLSKLKVLRLGENNFSGSIPEGISLLPDLSMLELYNNSFQGKIPSSIGQLKNLQALDLRINRLNSTIPSELGLCTNLTYLALALNSLTGPLPLIPSEIGLLLNLNILFMYNNQFSGTIPPEIGNLQSLMVLDLSGNQLSGPIPPNLGNLTNLQMLQLFSNNLSGTIPPEIGNLTVLTSLSLNGNQFNGDLPDEISNLSNLQTLSLFTNNFSNNSFTGQLPPQICSGFALEEFTVNGNYLTGPLPGCLKNCSKLVRVRMEGNKFSGNVSETFGVHPALEFISLSGNQLTGQLSPQWGQCQNLTNLQLDGNKISGRIPAELGNLTRLGVLNLGSNELTGEIPEELGNLALLFNLNLSNNQLRGQIPKSISKLTKLQYLDFSTNKLNGGIPEGLGDCHGLLTLDLSDNMLSGDIPSELANLMGLQYLLDLSNNSLSGMIPPDLGRLTSLEIFNVSHNDLSGRIPPALSGMASLRGIDFSYNQLSGPIPSNSIFRVAPATAFIGNSGLCGDAQGLSSCSSNEPRNSKNSNKKVIIGATVPAVCLILLASIIAGCCMFRGKAKQHDEEAKISKGFESSESLIWEKEGKFTFGDIAKATEGFSERFCIGRGGFGSVYKAAIPNGQIVAVKRLNMSDSNDIPLTNRRSFENEIKTLTEVRHRNIIKLHGFCSKWGCMYLVYEYIERGSLGKILYDDEMAIDLDWSTRVRIVQGVAHALSYLHHDCSPPIVHRDVSINNILLESEFEPRLSDFGTAKLLNSDSSNWTTVAGSYGYMAPELAMTMRVTEKCDVYSFGVVALEVMMGKHPGELVSSLSSATASTDSDTLLKDLLDQRLPPPRGRSAEEVVFVVTLALACTRTTPETRPAMRSVAQELAAQTQAYLPEPLGRITIGKLTSYQK</sequence>
<keyword evidence="5" id="KW-0597">Phosphoprotein</keyword>
<keyword evidence="6" id="KW-0433">Leucine-rich repeat</keyword>
<keyword evidence="7" id="KW-0808">Transferase</keyword>
<evidence type="ECO:0000256" key="2">
    <source>
        <dbReference type="ARBA" id="ARBA00004479"/>
    </source>
</evidence>
<dbReference type="EC" id="2.7.11.1" evidence="3"/>
<dbReference type="SUPFAM" id="SSF56112">
    <property type="entry name" value="Protein kinase-like (PK-like)"/>
    <property type="match status" value="1"/>
</dbReference>
<dbReference type="FunFam" id="3.30.200.20:FF:000309">
    <property type="entry name" value="Leucine-rich repeat receptor protein kinase MSP1"/>
    <property type="match status" value="1"/>
</dbReference>
<proteinExistence type="predicted"/>
<evidence type="ECO:0000256" key="14">
    <source>
        <dbReference type="ARBA" id="ARBA00022989"/>
    </source>
</evidence>
<dbReference type="InterPro" id="IPR055414">
    <property type="entry name" value="LRR_R13L4/SHOC2-like"/>
</dbReference>
<dbReference type="InterPro" id="IPR000719">
    <property type="entry name" value="Prot_kinase_dom"/>
</dbReference>
<dbReference type="InterPro" id="IPR001611">
    <property type="entry name" value="Leu-rich_rpt"/>
</dbReference>
<name>A0A068U669_COFCA</name>
<dbReference type="SUPFAM" id="SSF52058">
    <property type="entry name" value="L domain-like"/>
    <property type="match status" value="3"/>
</dbReference>
<comment type="catalytic activity">
    <reaction evidence="19">
        <text>L-seryl-[protein] + ATP = O-phospho-L-seryl-[protein] + ADP + H(+)</text>
        <dbReference type="Rhea" id="RHEA:17989"/>
        <dbReference type="Rhea" id="RHEA-COMP:9863"/>
        <dbReference type="Rhea" id="RHEA-COMP:11604"/>
        <dbReference type="ChEBI" id="CHEBI:15378"/>
        <dbReference type="ChEBI" id="CHEBI:29999"/>
        <dbReference type="ChEBI" id="CHEBI:30616"/>
        <dbReference type="ChEBI" id="CHEBI:83421"/>
        <dbReference type="ChEBI" id="CHEBI:456216"/>
        <dbReference type="EC" id="2.7.11.1"/>
    </reaction>
</comment>
<keyword evidence="8 21" id="KW-0812">Transmembrane</keyword>
<feature type="chain" id="PRO_5001657655" description="non-specific serine/threonine protein kinase" evidence="22">
    <location>
        <begin position="21"/>
        <end position="1138"/>
    </location>
</feature>
<evidence type="ECO:0000256" key="13">
    <source>
        <dbReference type="ARBA" id="ARBA00022840"/>
    </source>
</evidence>
<keyword evidence="4" id="KW-0723">Serine/threonine-protein kinase</keyword>
<evidence type="ECO:0000256" key="4">
    <source>
        <dbReference type="ARBA" id="ARBA00022527"/>
    </source>
</evidence>
<dbReference type="Pfam" id="PF08263">
    <property type="entry name" value="LRRNT_2"/>
    <property type="match status" value="1"/>
</dbReference>
<keyword evidence="15 21" id="KW-0472">Membrane</keyword>
<evidence type="ECO:0000256" key="9">
    <source>
        <dbReference type="ARBA" id="ARBA00022729"/>
    </source>
</evidence>
<dbReference type="PhylomeDB" id="A0A068U669"/>
<dbReference type="Proteomes" id="UP000295252">
    <property type="component" value="Chromosome I"/>
</dbReference>
<keyword evidence="10" id="KW-0677">Repeat</keyword>
<dbReference type="GO" id="GO:0006952">
    <property type="term" value="P:defense response"/>
    <property type="evidence" value="ECO:0007669"/>
    <property type="project" value="UniProtKB-ARBA"/>
</dbReference>
<evidence type="ECO:0000256" key="15">
    <source>
        <dbReference type="ARBA" id="ARBA00023136"/>
    </source>
</evidence>
<feature type="domain" description="Protein kinase" evidence="23">
    <location>
        <begin position="842"/>
        <end position="1121"/>
    </location>
</feature>
<dbReference type="PANTHER" id="PTHR48053:SF32">
    <property type="entry name" value="LEUCINE RICH REPEAT FAMILY PROTEIN, EXPRESSED"/>
    <property type="match status" value="1"/>
</dbReference>
<comment type="subcellular location">
    <subcellularLocation>
        <location evidence="1">Cell membrane</location>
    </subcellularLocation>
    <subcellularLocation>
        <location evidence="2">Membrane</location>
        <topology evidence="2">Single-pass type I membrane protein</topology>
    </subcellularLocation>
</comment>
<dbReference type="STRING" id="49390.A0A068U669"/>
<evidence type="ECO:0000256" key="20">
    <source>
        <dbReference type="PROSITE-ProRule" id="PRU10141"/>
    </source>
</evidence>
<dbReference type="InterPro" id="IPR011009">
    <property type="entry name" value="Kinase-like_dom_sf"/>
</dbReference>
<dbReference type="SMART" id="SM00369">
    <property type="entry name" value="LRR_TYP"/>
    <property type="match status" value="10"/>
</dbReference>
<dbReference type="PRINTS" id="PR00019">
    <property type="entry name" value="LEURICHRPT"/>
</dbReference>
<keyword evidence="16" id="KW-0675">Receptor</keyword>
<dbReference type="FunFam" id="3.80.10.10:FF:000687">
    <property type="entry name" value="Leucine Rich Repeat family protein, expressed"/>
    <property type="match status" value="1"/>
</dbReference>
<dbReference type="OMA" id="RMDGNRI"/>
<dbReference type="InterPro" id="IPR013210">
    <property type="entry name" value="LRR_N_plant-typ"/>
</dbReference>
<dbReference type="GO" id="GO:0005524">
    <property type="term" value="F:ATP binding"/>
    <property type="evidence" value="ECO:0007669"/>
    <property type="project" value="UniProtKB-UniRule"/>
</dbReference>
<evidence type="ECO:0000256" key="10">
    <source>
        <dbReference type="ARBA" id="ARBA00022737"/>
    </source>
</evidence>
<dbReference type="FunFam" id="3.80.10.10:FF:000177">
    <property type="entry name" value="Leucine-rich repeat receptor-like serine/threonine-protein kinase At1g17230"/>
    <property type="match status" value="1"/>
</dbReference>
<evidence type="ECO:0000256" key="21">
    <source>
        <dbReference type="SAM" id="Phobius"/>
    </source>
</evidence>
<keyword evidence="9 22" id="KW-0732">Signal</keyword>
<feature type="binding site" evidence="20">
    <location>
        <position position="870"/>
    </location>
    <ligand>
        <name>ATP</name>
        <dbReference type="ChEBI" id="CHEBI:30616"/>
    </ligand>
</feature>
<accession>A0A068U669</accession>
<dbReference type="Pfam" id="PF23598">
    <property type="entry name" value="LRR_14"/>
    <property type="match status" value="1"/>
</dbReference>
<protein>
    <recommendedName>
        <fullName evidence="3">non-specific serine/threonine protein kinase</fullName>
        <ecNumber evidence="3">2.7.11.1</ecNumber>
    </recommendedName>
</protein>
<dbReference type="CDD" id="cd14066">
    <property type="entry name" value="STKc_IRAK"/>
    <property type="match status" value="1"/>
</dbReference>
<dbReference type="InterPro" id="IPR017441">
    <property type="entry name" value="Protein_kinase_ATP_BS"/>
</dbReference>
<evidence type="ECO:0000256" key="18">
    <source>
        <dbReference type="ARBA" id="ARBA00047899"/>
    </source>
</evidence>
<dbReference type="InParanoid" id="A0A068U669"/>
<keyword evidence="17" id="KW-0325">Glycoprotein</keyword>
<dbReference type="GO" id="GO:0051707">
    <property type="term" value="P:response to other organism"/>
    <property type="evidence" value="ECO:0007669"/>
    <property type="project" value="UniProtKB-ARBA"/>
</dbReference>
<evidence type="ECO:0000256" key="19">
    <source>
        <dbReference type="ARBA" id="ARBA00048679"/>
    </source>
</evidence>
<feature type="signal peptide" evidence="22">
    <location>
        <begin position="1"/>
        <end position="20"/>
    </location>
</feature>
<dbReference type="PROSITE" id="PS00109">
    <property type="entry name" value="PROTEIN_KINASE_TYR"/>
    <property type="match status" value="1"/>
</dbReference>
<dbReference type="OrthoDB" id="676979at2759"/>
<evidence type="ECO:0000256" key="16">
    <source>
        <dbReference type="ARBA" id="ARBA00023170"/>
    </source>
</evidence>
<evidence type="ECO:0000313" key="25">
    <source>
        <dbReference type="Proteomes" id="UP000295252"/>
    </source>
</evidence>
<evidence type="ECO:0000256" key="22">
    <source>
        <dbReference type="SAM" id="SignalP"/>
    </source>
</evidence>
<dbReference type="Pfam" id="PF13855">
    <property type="entry name" value="LRR_8"/>
    <property type="match status" value="1"/>
</dbReference>
<comment type="catalytic activity">
    <reaction evidence="18">
        <text>L-threonyl-[protein] + ATP = O-phospho-L-threonyl-[protein] + ADP + H(+)</text>
        <dbReference type="Rhea" id="RHEA:46608"/>
        <dbReference type="Rhea" id="RHEA-COMP:11060"/>
        <dbReference type="Rhea" id="RHEA-COMP:11605"/>
        <dbReference type="ChEBI" id="CHEBI:15378"/>
        <dbReference type="ChEBI" id="CHEBI:30013"/>
        <dbReference type="ChEBI" id="CHEBI:30616"/>
        <dbReference type="ChEBI" id="CHEBI:61977"/>
        <dbReference type="ChEBI" id="CHEBI:456216"/>
        <dbReference type="EC" id="2.7.11.1"/>
    </reaction>
</comment>
<dbReference type="FunFam" id="1.10.510.10:FF:000445">
    <property type="entry name" value="MDIS1-interacting receptor like kinase 2"/>
    <property type="match status" value="1"/>
</dbReference>
<evidence type="ECO:0000256" key="8">
    <source>
        <dbReference type="ARBA" id="ARBA00022692"/>
    </source>
</evidence>
<dbReference type="InterPro" id="IPR003591">
    <property type="entry name" value="Leu-rich_rpt_typical-subtyp"/>
</dbReference>
<dbReference type="FunFam" id="3.80.10.10:FF:000383">
    <property type="entry name" value="Leucine-rich repeat receptor protein kinase EMS1"/>
    <property type="match status" value="2"/>
</dbReference>
<dbReference type="GO" id="GO:0005886">
    <property type="term" value="C:plasma membrane"/>
    <property type="evidence" value="ECO:0007669"/>
    <property type="project" value="UniProtKB-SubCell"/>
</dbReference>
<reference evidence="25" key="1">
    <citation type="journal article" date="2014" name="Science">
        <title>The coffee genome provides insight into the convergent evolution of caffeine biosynthesis.</title>
        <authorList>
            <person name="Denoeud F."/>
            <person name="Carretero-Paulet L."/>
            <person name="Dereeper A."/>
            <person name="Droc G."/>
            <person name="Guyot R."/>
            <person name="Pietrella M."/>
            <person name="Zheng C."/>
            <person name="Alberti A."/>
            <person name="Anthony F."/>
            <person name="Aprea G."/>
            <person name="Aury J.M."/>
            <person name="Bento P."/>
            <person name="Bernard M."/>
            <person name="Bocs S."/>
            <person name="Campa C."/>
            <person name="Cenci A."/>
            <person name="Combes M.C."/>
            <person name="Crouzillat D."/>
            <person name="Da Silva C."/>
            <person name="Daddiego L."/>
            <person name="De Bellis F."/>
            <person name="Dussert S."/>
            <person name="Garsmeur O."/>
            <person name="Gayraud T."/>
            <person name="Guignon V."/>
            <person name="Jahn K."/>
            <person name="Jamilloux V."/>
            <person name="Joet T."/>
            <person name="Labadie K."/>
            <person name="Lan T."/>
            <person name="Leclercq J."/>
            <person name="Lepelley M."/>
            <person name="Leroy T."/>
            <person name="Li L.T."/>
            <person name="Librado P."/>
            <person name="Lopez L."/>
            <person name="Munoz A."/>
            <person name="Noel B."/>
            <person name="Pallavicini A."/>
            <person name="Perrotta G."/>
            <person name="Poncet V."/>
            <person name="Pot D."/>
            <person name="Priyono X."/>
            <person name="Rigoreau M."/>
            <person name="Rouard M."/>
            <person name="Rozas J."/>
            <person name="Tranchant-Dubreuil C."/>
            <person name="VanBuren R."/>
            <person name="Zhang Q."/>
            <person name="Andrade A.C."/>
            <person name="Argout X."/>
            <person name="Bertrand B."/>
            <person name="de Kochko A."/>
            <person name="Graziosi G."/>
            <person name="Henry R.J."/>
            <person name="Jayarama X."/>
            <person name="Ming R."/>
            <person name="Nagai C."/>
            <person name="Rounsley S."/>
            <person name="Sankoff D."/>
            <person name="Giuliano G."/>
            <person name="Albert V.A."/>
            <person name="Wincker P."/>
            <person name="Lashermes P."/>
        </authorList>
    </citation>
    <scope>NUCLEOTIDE SEQUENCE [LARGE SCALE GENOMIC DNA]</scope>
    <source>
        <strain evidence="25">cv. DH200-94</strain>
    </source>
</reference>
<feature type="transmembrane region" description="Helical" evidence="21">
    <location>
        <begin position="775"/>
        <end position="799"/>
    </location>
</feature>
<dbReference type="PANTHER" id="PTHR48053">
    <property type="entry name" value="LEUCINE RICH REPEAT FAMILY PROTEIN, EXPRESSED"/>
    <property type="match status" value="1"/>
</dbReference>
<evidence type="ECO:0000256" key="1">
    <source>
        <dbReference type="ARBA" id="ARBA00004236"/>
    </source>
</evidence>
<dbReference type="InterPro" id="IPR008266">
    <property type="entry name" value="Tyr_kinase_AS"/>
</dbReference>
<dbReference type="Gene3D" id="3.30.200.20">
    <property type="entry name" value="Phosphorylase Kinase, domain 1"/>
    <property type="match status" value="1"/>
</dbReference>
<keyword evidence="13 20" id="KW-0067">ATP-binding</keyword>
<evidence type="ECO:0000256" key="12">
    <source>
        <dbReference type="ARBA" id="ARBA00022777"/>
    </source>
</evidence>
<evidence type="ECO:0000256" key="3">
    <source>
        <dbReference type="ARBA" id="ARBA00012513"/>
    </source>
</evidence>
<evidence type="ECO:0000256" key="17">
    <source>
        <dbReference type="ARBA" id="ARBA00023180"/>
    </source>
</evidence>
<dbReference type="InterPro" id="IPR051716">
    <property type="entry name" value="Plant_RL_S/T_kinase"/>
</dbReference>
<gene>
    <name evidence="24" type="ORF">GSCOC_T00016262001</name>
</gene>
<dbReference type="FunFam" id="3.80.10.10:FF:000400">
    <property type="entry name" value="Nuclear pore complex protein NUP107"/>
    <property type="match status" value="1"/>
</dbReference>